<name>A0ABT7TTK5_9MICO</name>
<sequence length="56" mass="5904">MDDQRTITEMNSPRKGFRVTARTGFIVAAGMFFLPLVLPLVGAGVHAVAIVSTTAA</sequence>
<keyword evidence="1" id="KW-0812">Transmembrane</keyword>
<keyword evidence="1" id="KW-1133">Transmembrane helix</keyword>
<gene>
    <name evidence="2" type="ORF">QUG93_14740</name>
</gene>
<proteinExistence type="predicted"/>
<accession>A0ABT7TTK5</accession>
<keyword evidence="1" id="KW-0472">Membrane</keyword>
<feature type="transmembrane region" description="Helical" evidence="1">
    <location>
        <begin position="24"/>
        <end position="51"/>
    </location>
</feature>
<evidence type="ECO:0000313" key="2">
    <source>
        <dbReference type="EMBL" id="MDM7892948.1"/>
    </source>
</evidence>
<evidence type="ECO:0000313" key="3">
    <source>
        <dbReference type="Proteomes" id="UP001236404"/>
    </source>
</evidence>
<evidence type="ECO:0000256" key="1">
    <source>
        <dbReference type="SAM" id="Phobius"/>
    </source>
</evidence>
<dbReference type="Proteomes" id="UP001236404">
    <property type="component" value="Unassembled WGS sequence"/>
</dbReference>
<dbReference type="RefSeq" id="WP_289475120.1">
    <property type="nucleotide sequence ID" value="NZ_JAUCMN010000012.1"/>
</dbReference>
<comment type="caution">
    <text evidence="2">The sequence shown here is derived from an EMBL/GenBank/DDBJ whole genome shotgun (WGS) entry which is preliminary data.</text>
</comment>
<organism evidence="2 3">
    <name type="scientific">Curtobacterium caseinilyticum</name>
    <dbReference type="NCBI Taxonomy" id="3055137"/>
    <lineage>
        <taxon>Bacteria</taxon>
        <taxon>Bacillati</taxon>
        <taxon>Actinomycetota</taxon>
        <taxon>Actinomycetes</taxon>
        <taxon>Micrococcales</taxon>
        <taxon>Microbacteriaceae</taxon>
        <taxon>Curtobacterium</taxon>
    </lineage>
</organism>
<keyword evidence="3" id="KW-1185">Reference proteome</keyword>
<dbReference type="EMBL" id="JAUCMN010000012">
    <property type="protein sequence ID" value="MDM7892948.1"/>
    <property type="molecule type" value="Genomic_DNA"/>
</dbReference>
<protein>
    <submittedName>
        <fullName evidence="2">Uncharacterized protein</fullName>
    </submittedName>
</protein>
<reference evidence="2 3" key="1">
    <citation type="submission" date="2023-06" db="EMBL/GenBank/DDBJ databases">
        <authorList>
            <person name="Feng G."/>
            <person name="Li J."/>
            <person name="Zhu H."/>
        </authorList>
    </citation>
    <scope>NUCLEOTIDE SEQUENCE [LARGE SCALE GENOMIC DNA]</scope>
    <source>
        <strain evidence="2 3">RHCKG28</strain>
    </source>
</reference>